<dbReference type="Proteomes" id="UP001321760">
    <property type="component" value="Unassembled WGS sequence"/>
</dbReference>
<comment type="caution">
    <text evidence="1">The sequence shown here is derived from an EMBL/GenBank/DDBJ whole genome shotgun (WGS) entry which is preliminary data.</text>
</comment>
<dbReference type="EMBL" id="MU866015">
    <property type="protein sequence ID" value="KAK4442484.1"/>
    <property type="molecule type" value="Genomic_DNA"/>
</dbReference>
<name>A0AAV9G1P5_9PEZI</name>
<accession>A0AAV9G1P5</accession>
<organism evidence="1 2">
    <name type="scientific">Podospora aff. communis PSN243</name>
    <dbReference type="NCBI Taxonomy" id="3040156"/>
    <lineage>
        <taxon>Eukaryota</taxon>
        <taxon>Fungi</taxon>
        <taxon>Dikarya</taxon>
        <taxon>Ascomycota</taxon>
        <taxon>Pezizomycotina</taxon>
        <taxon>Sordariomycetes</taxon>
        <taxon>Sordariomycetidae</taxon>
        <taxon>Sordariales</taxon>
        <taxon>Podosporaceae</taxon>
        <taxon>Podospora</taxon>
    </lineage>
</organism>
<evidence type="ECO:0000313" key="2">
    <source>
        <dbReference type="Proteomes" id="UP001321760"/>
    </source>
</evidence>
<keyword evidence="2" id="KW-1185">Reference proteome</keyword>
<dbReference type="AlphaFoldDB" id="A0AAV9G1P5"/>
<proteinExistence type="predicted"/>
<reference evidence="1" key="2">
    <citation type="submission" date="2023-05" db="EMBL/GenBank/DDBJ databases">
        <authorList>
            <consortium name="Lawrence Berkeley National Laboratory"/>
            <person name="Steindorff A."/>
            <person name="Hensen N."/>
            <person name="Bonometti L."/>
            <person name="Westerberg I."/>
            <person name="Brannstrom I.O."/>
            <person name="Guillou S."/>
            <person name="Cros-Aarteil S."/>
            <person name="Calhoun S."/>
            <person name="Haridas S."/>
            <person name="Kuo A."/>
            <person name="Mondo S."/>
            <person name="Pangilinan J."/>
            <person name="Riley R."/>
            <person name="Labutti K."/>
            <person name="Andreopoulos B."/>
            <person name="Lipzen A."/>
            <person name="Chen C."/>
            <person name="Yanf M."/>
            <person name="Daum C."/>
            <person name="Ng V."/>
            <person name="Clum A."/>
            <person name="Ohm R."/>
            <person name="Martin F."/>
            <person name="Silar P."/>
            <person name="Natvig D."/>
            <person name="Lalanne C."/>
            <person name="Gautier V."/>
            <person name="Ament-Velasquez S.L."/>
            <person name="Kruys A."/>
            <person name="Hutchinson M.I."/>
            <person name="Powell A.J."/>
            <person name="Barry K."/>
            <person name="Miller A.N."/>
            <person name="Grigoriev I.V."/>
            <person name="Debuchy R."/>
            <person name="Gladieux P."/>
            <person name="Thoren M.H."/>
            <person name="Johannesson H."/>
        </authorList>
    </citation>
    <scope>NUCLEOTIDE SEQUENCE</scope>
    <source>
        <strain evidence="1">PSN243</strain>
    </source>
</reference>
<evidence type="ECO:0000313" key="1">
    <source>
        <dbReference type="EMBL" id="KAK4442484.1"/>
    </source>
</evidence>
<gene>
    <name evidence="1" type="ORF">QBC34DRAFT_24778</name>
</gene>
<reference evidence="1" key="1">
    <citation type="journal article" date="2023" name="Mol. Phylogenet. Evol.">
        <title>Genome-scale phylogeny and comparative genomics of the fungal order Sordariales.</title>
        <authorList>
            <person name="Hensen N."/>
            <person name="Bonometti L."/>
            <person name="Westerberg I."/>
            <person name="Brannstrom I.O."/>
            <person name="Guillou S."/>
            <person name="Cros-Aarteil S."/>
            <person name="Calhoun S."/>
            <person name="Haridas S."/>
            <person name="Kuo A."/>
            <person name="Mondo S."/>
            <person name="Pangilinan J."/>
            <person name="Riley R."/>
            <person name="LaButti K."/>
            <person name="Andreopoulos B."/>
            <person name="Lipzen A."/>
            <person name="Chen C."/>
            <person name="Yan M."/>
            <person name="Daum C."/>
            <person name="Ng V."/>
            <person name="Clum A."/>
            <person name="Steindorff A."/>
            <person name="Ohm R.A."/>
            <person name="Martin F."/>
            <person name="Silar P."/>
            <person name="Natvig D.O."/>
            <person name="Lalanne C."/>
            <person name="Gautier V."/>
            <person name="Ament-Velasquez S.L."/>
            <person name="Kruys A."/>
            <person name="Hutchinson M.I."/>
            <person name="Powell A.J."/>
            <person name="Barry K."/>
            <person name="Miller A.N."/>
            <person name="Grigoriev I.V."/>
            <person name="Debuchy R."/>
            <person name="Gladieux P."/>
            <person name="Hiltunen Thoren M."/>
            <person name="Johannesson H."/>
        </authorList>
    </citation>
    <scope>NUCLEOTIDE SEQUENCE</scope>
    <source>
        <strain evidence="1">PSN243</strain>
    </source>
</reference>
<sequence>MHASSKRRLVHAAEQWLLDSSVALIRAIQTIFSRRVQDTVELEGGRLSRHGVPASRAEPWCGPNPRRFNILYQMGWLGGWPYRRLRPRKFRWPRSKPVTSRPSRIEVLTIDFLAVRVPADGPQRIGKVGRTLAHQPHISGFRVQTTFLRGHPTSQSVFNNGGGKPFCSTLRVGPFSKSGDCAPHIPAHHTKYSVSTTGRELNMRGPLCHEGATSLFF</sequence>
<protein>
    <submittedName>
        <fullName evidence="1">Uncharacterized protein</fullName>
    </submittedName>
</protein>